<evidence type="ECO:0000313" key="4">
    <source>
        <dbReference type="Proteomes" id="UP001223336"/>
    </source>
</evidence>
<keyword evidence="1" id="KW-1133">Transmembrane helix</keyword>
<evidence type="ECO:0000256" key="1">
    <source>
        <dbReference type="SAM" id="Phobius"/>
    </source>
</evidence>
<evidence type="ECO:0000313" key="3">
    <source>
        <dbReference type="EMBL" id="WML86036.1"/>
    </source>
</evidence>
<keyword evidence="1" id="KW-0472">Membrane</keyword>
<reference evidence="3 4" key="1">
    <citation type="submission" date="2023-08" db="EMBL/GenBank/DDBJ databases">
        <title>New molecular markers tilS and rpoB for phylogenetic and monitoring studies of the genus Thiothrix biodiversity.</title>
        <authorList>
            <person name="Ravin N.V."/>
            <person name="Smolyakov D."/>
            <person name="Markov N.D."/>
            <person name="Beletsky A.V."/>
            <person name="Mardanov A.V."/>
            <person name="Rudenko T.S."/>
            <person name="Grabovich M.Y."/>
        </authorList>
    </citation>
    <scope>NUCLEOTIDE SEQUENCE</scope>
    <source>
        <strain evidence="3">DNT52</strain>
        <strain evidence="2 4">H33</strain>
    </source>
</reference>
<keyword evidence="4" id="KW-1185">Reference proteome</keyword>
<organism evidence="3">
    <name type="scientific">Thiothrix subterranea</name>
    <dbReference type="NCBI Taxonomy" id="2735563"/>
    <lineage>
        <taxon>Bacteria</taxon>
        <taxon>Pseudomonadati</taxon>
        <taxon>Pseudomonadota</taxon>
        <taxon>Gammaproteobacteria</taxon>
        <taxon>Thiotrichales</taxon>
        <taxon>Thiotrichaceae</taxon>
        <taxon>Thiothrix</taxon>
    </lineage>
</organism>
<protein>
    <submittedName>
        <fullName evidence="3">Uncharacterized protein</fullName>
    </submittedName>
</protein>
<dbReference type="Proteomes" id="UP001223336">
    <property type="component" value="Unassembled WGS sequence"/>
</dbReference>
<gene>
    <name evidence="2" type="ORF">RCC75_15465</name>
    <name evidence="3" type="ORF">RCG00_17265</name>
</gene>
<accession>A0AA51MMZ6</accession>
<feature type="transmembrane region" description="Helical" evidence="1">
    <location>
        <begin position="50"/>
        <end position="68"/>
    </location>
</feature>
<dbReference type="EMBL" id="JAVFKN010000023">
    <property type="protein sequence ID" value="MDQ5769939.1"/>
    <property type="molecule type" value="Genomic_DNA"/>
</dbReference>
<feature type="transmembrane region" description="Helical" evidence="1">
    <location>
        <begin position="88"/>
        <end position="104"/>
    </location>
</feature>
<name>A0AA51MMZ6_9GAMM</name>
<dbReference type="RefSeq" id="WP_308135736.1">
    <property type="nucleotide sequence ID" value="NZ_CP133197.1"/>
</dbReference>
<sequence length="127" mass="14337">MNPLLTPQEQAHVAHVRAVQHSPDDLDRNPTKATIADLAHWLARIDYHKAFIRAVQLLVLLSIAYASYKLVAIWQQYPGVAFLPFLDMHYPLMLFSGLFTANYIQHRDSEGVAIIALLSTMLNSLLV</sequence>
<dbReference type="Proteomes" id="UP001229862">
    <property type="component" value="Chromosome"/>
</dbReference>
<dbReference type="AlphaFoldDB" id="A0AA51MMZ6"/>
<evidence type="ECO:0000313" key="2">
    <source>
        <dbReference type="EMBL" id="MDQ5769939.1"/>
    </source>
</evidence>
<dbReference type="EMBL" id="CP133217">
    <property type="protein sequence ID" value="WML86036.1"/>
    <property type="molecule type" value="Genomic_DNA"/>
</dbReference>
<proteinExistence type="predicted"/>
<keyword evidence="1" id="KW-0812">Transmembrane</keyword>